<protein>
    <recommendedName>
        <fullName evidence="4">RNase H type-1 domain-containing protein</fullName>
    </recommendedName>
</protein>
<keyword evidence="3" id="KW-1185">Reference proteome</keyword>
<feature type="compositionally biased region" description="Basic residues" evidence="1">
    <location>
        <begin position="1"/>
        <end position="11"/>
    </location>
</feature>
<evidence type="ECO:0008006" key="4">
    <source>
        <dbReference type="Google" id="ProtNLM"/>
    </source>
</evidence>
<reference evidence="2" key="2">
    <citation type="journal article" date="2023" name="IMA Fungus">
        <title>Comparative genomic study of the Penicillium genus elucidates a diverse pangenome and 15 lateral gene transfer events.</title>
        <authorList>
            <person name="Petersen C."/>
            <person name="Sorensen T."/>
            <person name="Nielsen M.R."/>
            <person name="Sondergaard T.E."/>
            <person name="Sorensen J.L."/>
            <person name="Fitzpatrick D.A."/>
            <person name="Frisvad J.C."/>
            <person name="Nielsen K.L."/>
        </authorList>
    </citation>
    <scope>NUCLEOTIDE SEQUENCE</scope>
    <source>
        <strain evidence="2">IBT 20477</strain>
    </source>
</reference>
<reference evidence="2" key="1">
    <citation type="submission" date="2022-11" db="EMBL/GenBank/DDBJ databases">
        <authorList>
            <person name="Petersen C."/>
        </authorList>
    </citation>
    <scope>NUCLEOTIDE SEQUENCE</scope>
    <source>
        <strain evidence="2">IBT 20477</strain>
    </source>
</reference>
<proteinExistence type="predicted"/>
<sequence>MRRPALAKGHMRSASCSPAISDERGHASQIAVEPTPLTSRGSDHATSTTGESTISPQTPIFDTKELVSNTSETTSGLNEEASSLSQLPTSQPESRSNPTESTISLTDSTAALEELPTSQPEPPSDPTESTISLRDSTAASNELPSSLEELEEGEILSTSPTTNFASPPPNPQHSIAPLPPHQRVRASNPSPQPILGQSQHTPLQPNGRLGRKRKELDGQLESQNKKRKKKDNPEDKTHYKSSRQLGHNFVGFIVLVDDYRAWDIANKILQLPVPQNVRKRLVYFCDASIRSFKWDGKGVYYPLSVESSATVELFAIACTLELAICEIYQERATIVPNPRVDRTFFQQQSSLIRYHVHRMTKEVFVFTDDINALRRIGGRLSYDPNGDMASHLEAIARHSKTLNRLGVHVELHLTPGNSKVPGNMAADAMARKAQNELFVQTAISWPVME</sequence>
<dbReference type="EMBL" id="JAPQKQ010000005">
    <property type="protein sequence ID" value="KAJ5197541.1"/>
    <property type="molecule type" value="Genomic_DNA"/>
</dbReference>
<dbReference type="AlphaFoldDB" id="A0A9W9JK47"/>
<feature type="compositionally biased region" description="Polar residues" evidence="1">
    <location>
        <begin position="126"/>
        <end position="139"/>
    </location>
</feature>
<evidence type="ECO:0000256" key="1">
    <source>
        <dbReference type="SAM" id="MobiDB-lite"/>
    </source>
</evidence>
<feature type="compositionally biased region" description="Polar residues" evidence="1">
    <location>
        <begin position="36"/>
        <end position="109"/>
    </location>
</feature>
<accession>A0A9W9JK47</accession>
<comment type="caution">
    <text evidence="2">The sequence shown here is derived from an EMBL/GenBank/DDBJ whole genome shotgun (WGS) entry which is preliminary data.</text>
</comment>
<organism evidence="2 3">
    <name type="scientific">Penicillium cf. viridicatum</name>
    <dbReference type="NCBI Taxonomy" id="2972119"/>
    <lineage>
        <taxon>Eukaryota</taxon>
        <taxon>Fungi</taxon>
        <taxon>Dikarya</taxon>
        <taxon>Ascomycota</taxon>
        <taxon>Pezizomycotina</taxon>
        <taxon>Eurotiomycetes</taxon>
        <taxon>Eurotiomycetidae</taxon>
        <taxon>Eurotiales</taxon>
        <taxon>Aspergillaceae</taxon>
        <taxon>Penicillium</taxon>
    </lineage>
</organism>
<feature type="region of interest" description="Disordered" evidence="1">
    <location>
        <begin position="1"/>
        <end position="240"/>
    </location>
</feature>
<evidence type="ECO:0000313" key="3">
    <source>
        <dbReference type="Proteomes" id="UP001150942"/>
    </source>
</evidence>
<feature type="compositionally biased region" description="Polar residues" evidence="1">
    <location>
        <begin position="185"/>
        <end position="204"/>
    </location>
</feature>
<dbReference type="OrthoDB" id="3548481at2759"/>
<evidence type="ECO:0000313" key="2">
    <source>
        <dbReference type="EMBL" id="KAJ5197541.1"/>
    </source>
</evidence>
<gene>
    <name evidence="2" type="ORF">N7449_008020</name>
</gene>
<dbReference type="Proteomes" id="UP001150942">
    <property type="component" value="Unassembled WGS sequence"/>
</dbReference>
<name>A0A9W9JK47_9EURO</name>